<gene>
    <name evidence="2" type="ORF">HYALB_00007621</name>
</gene>
<accession>A0A9N9LGV3</accession>
<dbReference type="EMBL" id="CAJVRM010000118">
    <property type="protein sequence ID" value="CAG8974944.1"/>
    <property type="molecule type" value="Genomic_DNA"/>
</dbReference>
<feature type="region of interest" description="Disordered" evidence="1">
    <location>
        <begin position="1"/>
        <end position="104"/>
    </location>
</feature>
<keyword evidence="3" id="KW-1185">Reference proteome</keyword>
<evidence type="ECO:0000256" key="1">
    <source>
        <dbReference type="SAM" id="MobiDB-lite"/>
    </source>
</evidence>
<comment type="caution">
    <text evidence="2">The sequence shown here is derived from an EMBL/GenBank/DDBJ whole genome shotgun (WGS) entry which is preliminary data.</text>
</comment>
<sequence length="259" mass="28560">MPWGFPLTRSPQVPELAGPLGNLHADQTSTPPSPSLSVNVSPVPSSPILPVNRPRPRSILSIPDSSSSEEDSTPSTPDLTSDDSLSSPISSPIHENHHTPALSPEPFSPYTYTLLVSKISTTGTQSTTRTINVPSTYTFEQLHLGLLSAFCLPPNLRYNFGLLNLSPSDKEKGFGFGKPYPRERLLLAGDKKKGFERHWRAASFQVSQLMGELEEDGELDLWWCHEGASAWTHRIERVGMGKGSEGWYFGVSGMRKIWF</sequence>
<name>A0A9N9LGV3_9HELO</name>
<evidence type="ECO:0000313" key="3">
    <source>
        <dbReference type="Proteomes" id="UP000701801"/>
    </source>
</evidence>
<proteinExistence type="predicted"/>
<feature type="compositionally biased region" description="Low complexity" evidence="1">
    <location>
        <begin position="73"/>
        <end position="93"/>
    </location>
</feature>
<reference evidence="2" key="1">
    <citation type="submission" date="2021-07" db="EMBL/GenBank/DDBJ databases">
        <authorList>
            <person name="Durling M."/>
        </authorList>
    </citation>
    <scope>NUCLEOTIDE SEQUENCE</scope>
</reference>
<feature type="compositionally biased region" description="Low complexity" evidence="1">
    <location>
        <begin position="35"/>
        <end position="66"/>
    </location>
</feature>
<dbReference type="AlphaFoldDB" id="A0A9N9LGV3"/>
<dbReference type="Proteomes" id="UP000701801">
    <property type="component" value="Unassembled WGS sequence"/>
</dbReference>
<evidence type="ECO:0000313" key="2">
    <source>
        <dbReference type="EMBL" id="CAG8974944.1"/>
    </source>
</evidence>
<organism evidence="2 3">
    <name type="scientific">Hymenoscyphus albidus</name>
    <dbReference type="NCBI Taxonomy" id="595503"/>
    <lineage>
        <taxon>Eukaryota</taxon>
        <taxon>Fungi</taxon>
        <taxon>Dikarya</taxon>
        <taxon>Ascomycota</taxon>
        <taxon>Pezizomycotina</taxon>
        <taxon>Leotiomycetes</taxon>
        <taxon>Helotiales</taxon>
        <taxon>Helotiaceae</taxon>
        <taxon>Hymenoscyphus</taxon>
    </lineage>
</organism>
<protein>
    <submittedName>
        <fullName evidence="2">Uncharacterized protein</fullName>
    </submittedName>
</protein>